<dbReference type="InterPro" id="IPR046733">
    <property type="entry name" value="DUF6625"/>
</dbReference>
<reference evidence="2" key="1">
    <citation type="journal article" date="2013" name="Nature">
        <title>Pan genome of the phytoplankton Emiliania underpins its global distribution.</title>
        <authorList>
            <person name="Read B.A."/>
            <person name="Kegel J."/>
            <person name="Klute M.J."/>
            <person name="Kuo A."/>
            <person name="Lefebvre S.C."/>
            <person name="Maumus F."/>
            <person name="Mayer C."/>
            <person name="Miller J."/>
            <person name="Monier A."/>
            <person name="Salamov A."/>
            <person name="Young J."/>
            <person name="Aguilar M."/>
            <person name="Claverie J.M."/>
            <person name="Frickenhaus S."/>
            <person name="Gonzalez K."/>
            <person name="Herman E.K."/>
            <person name="Lin Y.C."/>
            <person name="Napier J."/>
            <person name="Ogata H."/>
            <person name="Sarno A.F."/>
            <person name="Shmutz J."/>
            <person name="Schroeder D."/>
            <person name="de Vargas C."/>
            <person name="Verret F."/>
            <person name="von Dassow P."/>
            <person name="Valentin K."/>
            <person name="Van de Peer Y."/>
            <person name="Wheeler G."/>
            <person name="Dacks J.B."/>
            <person name="Delwiche C.F."/>
            <person name="Dyhrman S.T."/>
            <person name="Glockner G."/>
            <person name="John U."/>
            <person name="Richards T."/>
            <person name="Worden A.Z."/>
            <person name="Zhang X."/>
            <person name="Grigoriev I.V."/>
            <person name="Allen A.E."/>
            <person name="Bidle K."/>
            <person name="Borodovsky M."/>
            <person name="Bowler C."/>
            <person name="Brownlee C."/>
            <person name="Cock J.M."/>
            <person name="Elias M."/>
            <person name="Gladyshev V.N."/>
            <person name="Groth M."/>
            <person name="Guda C."/>
            <person name="Hadaegh A."/>
            <person name="Iglesias-Rodriguez M.D."/>
            <person name="Jenkins J."/>
            <person name="Jones B.M."/>
            <person name="Lawson T."/>
            <person name="Leese F."/>
            <person name="Lindquist E."/>
            <person name="Lobanov A."/>
            <person name="Lomsadze A."/>
            <person name="Malik S.B."/>
            <person name="Marsh M.E."/>
            <person name="Mackinder L."/>
            <person name="Mock T."/>
            <person name="Mueller-Roeber B."/>
            <person name="Pagarete A."/>
            <person name="Parker M."/>
            <person name="Probert I."/>
            <person name="Quesneville H."/>
            <person name="Raines C."/>
            <person name="Rensing S.A."/>
            <person name="Riano-Pachon D.M."/>
            <person name="Richier S."/>
            <person name="Rokitta S."/>
            <person name="Shiraiwa Y."/>
            <person name="Soanes D.M."/>
            <person name="van der Giezen M."/>
            <person name="Wahlund T.M."/>
            <person name="Williams B."/>
            <person name="Wilson W."/>
            <person name="Wolfe G."/>
            <person name="Wurch L.L."/>
        </authorList>
    </citation>
    <scope>NUCLEOTIDE SEQUENCE</scope>
</reference>
<evidence type="ECO:0000313" key="2">
    <source>
        <dbReference type="Proteomes" id="UP000013827"/>
    </source>
</evidence>
<dbReference type="RefSeq" id="XP_005756438.1">
    <property type="nucleotide sequence ID" value="XM_005756381.1"/>
</dbReference>
<reference evidence="1" key="2">
    <citation type="submission" date="2024-10" db="UniProtKB">
        <authorList>
            <consortium name="EnsemblProtists"/>
        </authorList>
    </citation>
    <scope>IDENTIFICATION</scope>
</reference>
<dbReference type="AlphaFoldDB" id="A0A0D3HYC4"/>
<keyword evidence="2" id="KW-1185">Reference proteome</keyword>
<evidence type="ECO:0000313" key="1">
    <source>
        <dbReference type="EnsemblProtists" id="EOD04009"/>
    </source>
</evidence>
<dbReference type="Pfam" id="PF20330">
    <property type="entry name" value="DUF6625"/>
    <property type="match status" value="1"/>
</dbReference>
<proteinExistence type="predicted"/>
<dbReference type="KEGG" id="ehx:EMIHUDRAFT_259747"/>
<dbReference type="HOGENOM" id="CLU_1870545_0_0_1"/>
<dbReference type="PaxDb" id="2903-EOD04009"/>
<organism evidence="1 2">
    <name type="scientific">Emiliania huxleyi (strain CCMP1516)</name>
    <dbReference type="NCBI Taxonomy" id="280463"/>
    <lineage>
        <taxon>Eukaryota</taxon>
        <taxon>Haptista</taxon>
        <taxon>Haptophyta</taxon>
        <taxon>Prymnesiophyceae</taxon>
        <taxon>Isochrysidales</taxon>
        <taxon>Noelaerhabdaceae</taxon>
        <taxon>Emiliania</taxon>
    </lineage>
</organism>
<sequence>MEAAGSILVVYIVFFGAWPPWMPLTLQSMALNTGVGFVVIGDEPPPPVRPPNVAFETVAYAALQERLAVLISEPGAGQASVRYNWTYKANDIKPFAPALFPRHLAGREWWAWADLDVVFGELLTFLHAAATKPACCKVPLRPNGLPESLSKVGRHTPGRTACTP</sequence>
<dbReference type="EnsemblProtists" id="EOD04009">
    <property type="protein sequence ID" value="EOD04009"/>
    <property type="gene ID" value="EMIHUDRAFT_259747"/>
</dbReference>
<protein>
    <submittedName>
        <fullName evidence="1">Uncharacterized protein</fullName>
    </submittedName>
</protein>
<accession>A0A0D3HYC4</accession>
<name>A0A0D3HYC4_EMIH1</name>
<dbReference type="GeneID" id="17250159"/>
<dbReference type="Proteomes" id="UP000013827">
    <property type="component" value="Unassembled WGS sequence"/>
</dbReference>